<organism evidence="7 8">
    <name type="scientific">Maricaulis maris</name>
    <dbReference type="NCBI Taxonomy" id="74318"/>
    <lineage>
        <taxon>Bacteria</taxon>
        <taxon>Pseudomonadati</taxon>
        <taxon>Pseudomonadota</taxon>
        <taxon>Alphaproteobacteria</taxon>
        <taxon>Maricaulales</taxon>
        <taxon>Maricaulaceae</taxon>
        <taxon>Maricaulis</taxon>
    </lineage>
</organism>
<evidence type="ECO:0000256" key="3">
    <source>
        <dbReference type="ARBA" id="ARBA00022989"/>
    </source>
</evidence>
<dbReference type="PANTHER" id="PTHR23546:SF1">
    <property type="entry name" value="MEMBRANE PROTEIN"/>
    <property type="match status" value="1"/>
</dbReference>
<feature type="transmembrane region" description="Helical" evidence="5">
    <location>
        <begin position="131"/>
        <end position="154"/>
    </location>
</feature>
<dbReference type="InterPro" id="IPR001958">
    <property type="entry name" value="Tet-R_TetA/multi-R_MdtG-like"/>
</dbReference>
<feature type="domain" description="Major facilitator superfamily (MFS) profile" evidence="6">
    <location>
        <begin position="39"/>
        <end position="433"/>
    </location>
</feature>
<dbReference type="InterPro" id="IPR011701">
    <property type="entry name" value="MFS"/>
</dbReference>
<keyword evidence="4 5" id="KW-0472">Membrane</keyword>
<feature type="transmembrane region" description="Helical" evidence="5">
    <location>
        <begin position="73"/>
        <end position="93"/>
    </location>
</feature>
<dbReference type="EMBL" id="RBIM01000001">
    <property type="protein sequence ID" value="RKR03700.1"/>
    <property type="molecule type" value="Genomic_DNA"/>
</dbReference>
<feature type="transmembrane region" description="Helical" evidence="5">
    <location>
        <begin position="255"/>
        <end position="277"/>
    </location>
</feature>
<dbReference type="InterPro" id="IPR020846">
    <property type="entry name" value="MFS_dom"/>
</dbReference>
<feature type="transmembrane region" description="Helical" evidence="5">
    <location>
        <begin position="105"/>
        <end position="125"/>
    </location>
</feature>
<accession>A0A495DM33</accession>
<sequence length="444" mass="46639">MAAFRDWHWTPPDHAVYICRMTPPYDPANPSSHAERRKAFRLLFLCLMATGIGNNMLFAILPPLARGLAVPEYWVGAIYTVSAVLFMTMTPIWGALSDRRGRKGFIVFGLSAFACSTLIFAGAAWAGESGWVPPLAAIFAMALARTLFGSLGSATNPAAQAYVADRTSPAERTEALAGLTAAFGMGAVIGPTLAATLVELVGVPIFMVIISATVAAGAAAVWFKLPEQSPPKQQSRPINPFKQFAFAADPRIAPFVGYGCVTWIVQSLSLSTLAFFIMDTLMLDEAQGLQMSAIALAAGAGALIVAQLVVIPAMKASARVLMAIGALITVAGFALMIIAPNYAGIVTAYILISFAFGLSRSGFVGGASIAVEPEEQGRVAGLTTATAGLGFIIGPVGGLAMYNQLGHLVPYYVAVVLSVIAALIAWYHPGIRRAVDVVEIEPDV</sequence>
<dbReference type="PANTHER" id="PTHR23546">
    <property type="entry name" value="TRANSPORT PROTEIN"/>
    <property type="match status" value="1"/>
</dbReference>
<protein>
    <submittedName>
        <fullName evidence="7">Putative MFS family arabinose efflux permease</fullName>
    </submittedName>
</protein>
<dbReference type="RefSeq" id="WP_233350640.1">
    <property type="nucleotide sequence ID" value="NZ_RBIM01000001.1"/>
</dbReference>
<comment type="caution">
    <text evidence="7">The sequence shown here is derived from an EMBL/GenBank/DDBJ whole genome shotgun (WGS) entry which is preliminary data.</text>
</comment>
<feature type="transmembrane region" description="Helical" evidence="5">
    <location>
        <begin position="175"/>
        <end position="195"/>
    </location>
</feature>
<dbReference type="InterPro" id="IPR036259">
    <property type="entry name" value="MFS_trans_sf"/>
</dbReference>
<dbReference type="PROSITE" id="PS50850">
    <property type="entry name" value="MFS"/>
    <property type="match status" value="1"/>
</dbReference>
<dbReference type="SUPFAM" id="SSF103473">
    <property type="entry name" value="MFS general substrate transporter"/>
    <property type="match status" value="1"/>
</dbReference>
<dbReference type="PRINTS" id="PR01035">
    <property type="entry name" value="TCRTETA"/>
</dbReference>
<dbReference type="GO" id="GO:0022857">
    <property type="term" value="F:transmembrane transporter activity"/>
    <property type="evidence" value="ECO:0007669"/>
    <property type="project" value="InterPro"/>
</dbReference>
<evidence type="ECO:0000313" key="8">
    <source>
        <dbReference type="Proteomes" id="UP000273675"/>
    </source>
</evidence>
<evidence type="ECO:0000259" key="6">
    <source>
        <dbReference type="PROSITE" id="PS50850"/>
    </source>
</evidence>
<feature type="transmembrane region" description="Helical" evidence="5">
    <location>
        <begin position="345"/>
        <end position="367"/>
    </location>
</feature>
<dbReference type="AlphaFoldDB" id="A0A495DM33"/>
<evidence type="ECO:0000313" key="7">
    <source>
        <dbReference type="EMBL" id="RKR03700.1"/>
    </source>
</evidence>
<proteinExistence type="predicted"/>
<evidence type="ECO:0000256" key="5">
    <source>
        <dbReference type="SAM" id="Phobius"/>
    </source>
</evidence>
<feature type="transmembrane region" description="Helical" evidence="5">
    <location>
        <begin position="201"/>
        <end position="223"/>
    </location>
</feature>
<dbReference type="CDD" id="cd17330">
    <property type="entry name" value="MFS_SLC46_TetA_like"/>
    <property type="match status" value="1"/>
</dbReference>
<feature type="transmembrane region" description="Helical" evidence="5">
    <location>
        <begin position="379"/>
        <end position="402"/>
    </location>
</feature>
<evidence type="ECO:0000256" key="2">
    <source>
        <dbReference type="ARBA" id="ARBA00022692"/>
    </source>
</evidence>
<dbReference type="Proteomes" id="UP000273675">
    <property type="component" value="Unassembled WGS sequence"/>
</dbReference>
<comment type="subcellular location">
    <subcellularLocation>
        <location evidence="1">Membrane</location>
        <topology evidence="1">Multi-pass membrane protein</topology>
    </subcellularLocation>
</comment>
<name>A0A495DM33_9PROT</name>
<dbReference type="Gene3D" id="1.20.1250.20">
    <property type="entry name" value="MFS general substrate transporter like domains"/>
    <property type="match status" value="1"/>
</dbReference>
<keyword evidence="2 5" id="KW-0812">Transmembrane</keyword>
<evidence type="ECO:0000256" key="1">
    <source>
        <dbReference type="ARBA" id="ARBA00004141"/>
    </source>
</evidence>
<dbReference type="GO" id="GO:0016020">
    <property type="term" value="C:membrane"/>
    <property type="evidence" value="ECO:0007669"/>
    <property type="project" value="UniProtKB-SubCell"/>
</dbReference>
<feature type="transmembrane region" description="Helical" evidence="5">
    <location>
        <begin position="289"/>
        <end position="313"/>
    </location>
</feature>
<evidence type="ECO:0000256" key="4">
    <source>
        <dbReference type="ARBA" id="ARBA00023136"/>
    </source>
</evidence>
<keyword evidence="3 5" id="KW-1133">Transmembrane helix</keyword>
<feature type="transmembrane region" description="Helical" evidence="5">
    <location>
        <begin position="408"/>
        <end position="427"/>
    </location>
</feature>
<gene>
    <name evidence="7" type="ORF">C7435_0137</name>
</gene>
<reference evidence="7 8" key="1">
    <citation type="submission" date="2018-10" db="EMBL/GenBank/DDBJ databases">
        <title>Genomic Encyclopedia of Type Strains, Phase IV (KMG-IV): sequencing the most valuable type-strain genomes for metagenomic binning, comparative biology and taxonomic classification.</title>
        <authorList>
            <person name="Goeker M."/>
        </authorList>
    </citation>
    <scope>NUCLEOTIDE SEQUENCE [LARGE SCALE GENOMIC DNA]</scope>
    <source>
        <strain evidence="7 8">DSM 4734</strain>
    </source>
</reference>
<feature type="transmembrane region" description="Helical" evidence="5">
    <location>
        <begin position="42"/>
        <end position="61"/>
    </location>
</feature>
<feature type="transmembrane region" description="Helical" evidence="5">
    <location>
        <begin position="320"/>
        <end position="339"/>
    </location>
</feature>
<dbReference type="Pfam" id="PF07690">
    <property type="entry name" value="MFS_1"/>
    <property type="match status" value="1"/>
</dbReference>